<dbReference type="PANTHER" id="PTHR33371">
    <property type="entry name" value="INTERMEMBRANE PHOSPHOLIPID TRANSPORT SYSTEM BINDING PROTEIN MLAD-RELATED"/>
    <property type="match status" value="1"/>
</dbReference>
<evidence type="ECO:0000259" key="4">
    <source>
        <dbReference type="Pfam" id="PF11887"/>
    </source>
</evidence>
<name>A0A1I1AJI2_9PSEU</name>
<organism evidence="5 6">
    <name type="scientific">Amycolatopsis marina</name>
    <dbReference type="NCBI Taxonomy" id="490629"/>
    <lineage>
        <taxon>Bacteria</taxon>
        <taxon>Bacillati</taxon>
        <taxon>Actinomycetota</taxon>
        <taxon>Actinomycetes</taxon>
        <taxon>Pseudonocardiales</taxon>
        <taxon>Pseudonocardiaceae</taxon>
        <taxon>Amycolatopsis</taxon>
    </lineage>
</organism>
<dbReference type="AlphaFoldDB" id="A0A1I1AJI2"/>
<proteinExistence type="predicted"/>
<keyword evidence="2" id="KW-0732">Signal</keyword>
<dbReference type="Pfam" id="PF11887">
    <property type="entry name" value="Mce4_CUP1"/>
    <property type="match status" value="1"/>
</dbReference>
<feature type="compositionally biased region" description="Polar residues" evidence="1">
    <location>
        <begin position="357"/>
        <end position="368"/>
    </location>
</feature>
<dbReference type="PROSITE" id="PS51257">
    <property type="entry name" value="PROKAR_LIPOPROTEIN"/>
    <property type="match status" value="1"/>
</dbReference>
<feature type="compositionally biased region" description="Low complexity" evidence="1">
    <location>
        <begin position="369"/>
        <end position="386"/>
    </location>
</feature>
<evidence type="ECO:0000256" key="2">
    <source>
        <dbReference type="SAM" id="SignalP"/>
    </source>
</evidence>
<feature type="signal peptide" evidence="2">
    <location>
        <begin position="1"/>
        <end position="23"/>
    </location>
</feature>
<protein>
    <submittedName>
        <fullName evidence="5">Phospholipid/cholesterol/gamma-HCH transport system substrate-binding protein</fullName>
    </submittedName>
</protein>
<dbReference type="PANTHER" id="PTHR33371:SF15">
    <property type="entry name" value="LIPOPROTEIN LPRN"/>
    <property type="match status" value="1"/>
</dbReference>
<sequence length="407" mass="42423">MNRIRWTATATVSVLLLATAGCGEGGFSGLYNTPLPGGADLGAHPYRITAQFTDVLDLVPQSHVKVNDVPIGRVDRVELAPDTKYAIVTMTLNGDVPLPANADAELRQSSLLGEKFVELRSASGDQAQGRLDEGAVIPLARTSRNAEVEEVLGALSLLLNGGGVEQLRTIVHELNAALSGNEAEIRALLSHVDEIATELDGQKGEIIRAIDGLNRLSSTLVEQTGNLTVALDDLAPGLQVVTEQRDQLVGMLQALDRLSGVAVDTVNQSREQLVANLKALEPTLRKLAEAGQNLPTALKILPTYPLPHVAGAVFKGDYANVRARLDLNLDSIFRNLTDSSQPALPIPGLGAAGDSGTDAQDQQDQNGTSAPAESPEPALPLPLSAPTGAQNGSGVLGGLLGTLLGGG</sequence>
<dbReference type="OrthoDB" id="9774928at2"/>
<dbReference type="GO" id="GO:0005576">
    <property type="term" value="C:extracellular region"/>
    <property type="evidence" value="ECO:0007669"/>
    <property type="project" value="TreeGrafter"/>
</dbReference>
<feature type="region of interest" description="Disordered" evidence="1">
    <location>
        <begin position="343"/>
        <end position="392"/>
    </location>
</feature>
<evidence type="ECO:0000259" key="3">
    <source>
        <dbReference type="Pfam" id="PF02470"/>
    </source>
</evidence>
<dbReference type="InterPro" id="IPR005693">
    <property type="entry name" value="Mce"/>
</dbReference>
<dbReference type="STRING" id="490629.SAMN05216266_109233"/>
<dbReference type="InterPro" id="IPR003399">
    <property type="entry name" value="Mce/MlaD"/>
</dbReference>
<evidence type="ECO:0000313" key="6">
    <source>
        <dbReference type="Proteomes" id="UP000243799"/>
    </source>
</evidence>
<dbReference type="Proteomes" id="UP000243799">
    <property type="component" value="Unassembled WGS sequence"/>
</dbReference>
<keyword evidence="6" id="KW-1185">Reference proteome</keyword>
<feature type="domain" description="Mammalian cell entry C-terminal" evidence="4">
    <location>
        <begin position="129"/>
        <end position="301"/>
    </location>
</feature>
<dbReference type="NCBIfam" id="TIGR00996">
    <property type="entry name" value="Mtu_fam_mce"/>
    <property type="match status" value="1"/>
</dbReference>
<evidence type="ECO:0000256" key="1">
    <source>
        <dbReference type="SAM" id="MobiDB-lite"/>
    </source>
</evidence>
<reference evidence="6" key="1">
    <citation type="submission" date="2016-10" db="EMBL/GenBank/DDBJ databases">
        <authorList>
            <person name="Varghese N."/>
            <person name="Submissions S."/>
        </authorList>
    </citation>
    <scope>NUCLEOTIDE SEQUENCE [LARGE SCALE GENOMIC DNA]</scope>
    <source>
        <strain evidence="6">CGMCC 4.3568</strain>
    </source>
</reference>
<dbReference type="InterPro" id="IPR024516">
    <property type="entry name" value="Mce_C"/>
</dbReference>
<dbReference type="InterPro" id="IPR052336">
    <property type="entry name" value="MlaD_Phospholipid_Transporter"/>
</dbReference>
<dbReference type="RefSeq" id="WP_091674213.1">
    <property type="nucleotide sequence ID" value="NZ_FOKG01000009.1"/>
</dbReference>
<feature type="chain" id="PRO_5039053723" evidence="2">
    <location>
        <begin position="24"/>
        <end position="407"/>
    </location>
</feature>
<accession>A0A1I1AJI2</accession>
<dbReference type="EMBL" id="FOKG01000009">
    <property type="protein sequence ID" value="SFB38185.1"/>
    <property type="molecule type" value="Genomic_DNA"/>
</dbReference>
<dbReference type="Pfam" id="PF02470">
    <property type="entry name" value="MlaD"/>
    <property type="match status" value="1"/>
</dbReference>
<gene>
    <name evidence="5" type="ORF">SAMN05216266_109233</name>
</gene>
<feature type="domain" description="Mce/MlaD" evidence="3">
    <location>
        <begin position="45"/>
        <end position="120"/>
    </location>
</feature>
<evidence type="ECO:0000313" key="5">
    <source>
        <dbReference type="EMBL" id="SFB38185.1"/>
    </source>
</evidence>